<keyword evidence="3" id="KW-0560">Oxidoreductase</keyword>
<keyword evidence="7" id="KW-1185">Reference proteome</keyword>
<keyword evidence="4" id="KW-0503">Monooxygenase</keyword>
<evidence type="ECO:0000256" key="4">
    <source>
        <dbReference type="ARBA" id="ARBA00023033"/>
    </source>
</evidence>
<dbReference type="InterPro" id="IPR019952">
    <property type="entry name" value="F420_OxRdatse_Rv1855c_pred"/>
</dbReference>
<feature type="domain" description="Luciferase-like" evidence="5">
    <location>
        <begin position="4"/>
        <end position="232"/>
    </location>
</feature>
<comment type="caution">
    <text evidence="6">The sequence shown here is derived from an EMBL/GenBank/DDBJ whole genome shotgun (WGS) entry which is preliminary data.</text>
</comment>
<evidence type="ECO:0000256" key="3">
    <source>
        <dbReference type="ARBA" id="ARBA00023002"/>
    </source>
</evidence>
<evidence type="ECO:0000313" key="7">
    <source>
        <dbReference type="Proteomes" id="UP000287224"/>
    </source>
</evidence>
<dbReference type="PANTHER" id="PTHR42847">
    <property type="entry name" value="ALKANESULFONATE MONOOXYGENASE"/>
    <property type="match status" value="1"/>
</dbReference>
<dbReference type="GO" id="GO:0008726">
    <property type="term" value="F:alkanesulfonate monooxygenase activity"/>
    <property type="evidence" value="ECO:0007669"/>
    <property type="project" value="TreeGrafter"/>
</dbReference>
<dbReference type="EMBL" id="BIFQ01000001">
    <property type="protein sequence ID" value="GCE03879.1"/>
    <property type="molecule type" value="Genomic_DNA"/>
</dbReference>
<dbReference type="OrthoDB" id="143323at2"/>
<evidence type="ECO:0000313" key="6">
    <source>
        <dbReference type="EMBL" id="GCE03879.1"/>
    </source>
</evidence>
<evidence type="ECO:0000256" key="2">
    <source>
        <dbReference type="ARBA" id="ARBA00022643"/>
    </source>
</evidence>
<dbReference type="Proteomes" id="UP000287224">
    <property type="component" value="Unassembled WGS sequence"/>
</dbReference>
<dbReference type="AlphaFoldDB" id="A0A401ZAK7"/>
<sequence>MRLGVQVPSFTWSQDQGLIGDTFATIAARAERAGLYSLWVMDHFFQISMVGPAENEMLEGWSALAFAAGHTNRIKLGTMVTGVTYRHPGLLVKTATTLDVLSHGRAYFGIGAAWNEEEHKGLGVPFPPLAERFERLEETLRLAHQMWSGDEKPFNGTHYHLERPLNSPLSVQKPHPPILVGGSGEKKTLRLVAQYGDACNLFARMGKDELRRKLGILQDHCQTLGRPYTDIEKTTLDTLHITKDGRNNTLSPNAAIDLFGNLAEMGIDQAIFNMPNVSDPEPFDLLATRIVPEVEKIKVAGR</sequence>
<dbReference type="SUPFAM" id="SSF51679">
    <property type="entry name" value="Bacterial luciferase-like"/>
    <property type="match status" value="1"/>
</dbReference>
<reference evidence="7" key="1">
    <citation type="submission" date="2018-12" db="EMBL/GenBank/DDBJ databases">
        <title>Tengunoibacter tsumagoiensis gen. nov., sp. nov., Dictyobacter kobayashii sp. nov., D. alpinus sp. nov., and D. joshuensis sp. nov. and description of Dictyobacteraceae fam. nov. within the order Ktedonobacterales isolated from Tengu-no-mugimeshi.</title>
        <authorList>
            <person name="Wang C.M."/>
            <person name="Zheng Y."/>
            <person name="Sakai Y."/>
            <person name="Toyoda A."/>
            <person name="Minakuchi Y."/>
            <person name="Abe K."/>
            <person name="Yokota A."/>
            <person name="Yabe S."/>
        </authorList>
    </citation>
    <scope>NUCLEOTIDE SEQUENCE [LARGE SCALE GENOMIC DNA]</scope>
    <source>
        <strain evidence="7">S-27</strain>
    </source>
</reference>
<keyword evidence="1" id="KW-0285">Flavoprotein</keyword>
<dbReference type="InterPro" id="IPR050172">
    <property type="entry name" value="SsuD_RutA_monooxygenase"/>
</dbReference>
<evidence type="ECO:0000256" key="1">
    <source>
        <dbReference type="ARBA" id="ARBA00022630"/>
    </source>
</evidence>
<keyword evidence="2" id="KW-0288">FMN</keyword>
<dbReference type="GO" id="GO:0046306">
    <property type="term" value="P:alkanesulfonate catabolic process"/>
    <property type="evidence" value="ECO:0007669"/>
    <property type="project" value="TreeGrafter"/>
</dbReference>
<evidence type="ECO:0000259" key="5">
    <source>
        <dbReference type="Pfam" id="PF00296"/>
    </source>
</evidence>
<protein>
    <submittedName>
        <fullName evidence="6">LLM class F420-dependent oxidoreductase</fullName>
    </submittedName>
</protein>
<dbReference type="NCBIfam" id="TIGR03560">
    <property type="entry name" value="F420_Rv1855c"/>
    <property type="match status" value="1"/>
</dbReference>
<organism evidence="6 7">
    <name type="scientific">Dictyobacter aurantiacus</name>
    <dbReference type="NCBI Taxonomy" id="1936993"/>
    <lineage>
        <taxon>Bacteria</taxon>
        <taxon>Bacillati</taxon>
        <taxon>Chloroflexota</taxon>
        <taxon>Ktedonobacteria</taxon>
        <taxon>Ktedonobacterales</taxon>
        <taxon>Dictyobacteraceae</taxon>
        <taxon>Dictyobacter</taxon>
    </lineage>
</organism>
<dbReference type="InterPro" id="IPR011251">
    <property type="entry name" value="Luciferase-like_dom"/>
</dbReference>
<dbReference type="Pfam" id="PF00296">
    <property type="entry name" value="Bac_luciferase"/>
    <property type="match status" value="1"/>
</dbReference>
<gene>
    <name evidence="6" type="primary">ssuD_1</name>
    <name evidence="6" type="ORF">KDAU_12080</name>
</gene>
<dbReference type="PANTHER" id="PTHR42847:SF8">
    <property type="entry name" value="CONSERVED PROTEIN"/>
    <property type="match status" value="1"/>
</dbReference>
<dbReference type="RefSeq" id="WP_126595103.1">
    <property type="nucleotide sequence ID" value="NZ_BIFQ01000001.1"/>
</dbReference>
<dbReference type="InterPro" id="IPR036661">
    <property type="entry name" value="Luciferase-like_sf"/>
</dbReference>
<name>A0A401ZAK7_9CHLR</name>
<proteinExistence type="predicted"/>
<dbReference type="Gene3D" id="3.20.20.30">
    <property type="entry name" value="Luciferase-like domain"/>
    <property type="match status" value="1"/>
</dbReference>
<accession>A0A401ZAK7</accession>